<protein>
    <submittedName>
        <fullName evidence="1">Uncharacterized protein</fullName>
    </submittedName>
</protein>
<accession>A0ABQ5IY50</accession>
<keyword evidence="2" id="KW-1185">Reference proteome</keyword>
<reference evidence="1" key="1">
    <citation type="journal article" date="2022" name="Int. J. Mol. Sci.">
        <title>Draft Genome of Tanacetum Coccineum: Genomic Comparison of Closely Related Tanacetum-Family Plants.</title>
        <authorList>
            <person name="Yamashiro T."/>
            <person name="Shiraishi A."/>
            <person name="Nakayama K."/>
            <person name="Satake H."/>
        </authorList>
    </citation>
    <scope>NUCLEOTIDE SEQUENCE</scope>
</reference>
<evidence type="ECO:0000313" key="1">
    <source>
        <dbReference type="EMBL" id="GJU05089.1"/>
    </source>
</evidence>
<comment type="caution">
    <text evidence="1">The sequence shown here is derived from an EMBL/GenBank/DDBJ whole genome shotgun (WGS) entry which is preliminary data.</text>
</comment>
<organism evidence="1 2">
    <name type="scientific">Tanacetum coccineum</name>
    <dbReference type="NCBI Taxonomy" id="301880"/>
    <lineage>
        <taxon>Eukaryota</taxon>
        <taxon>Viridiplantae</taxon>
        <taxon>Streptophyta</taxon>
        <taxon>Embryophyta</taxon>
        <taxon>Tracheophyta</taxon>
        <taxon>Spermatophyta</taxon>
        <taxon>Magnoliopsida</taxon>
        <taxon>eudicotyledons</taxon>
        <taxon>Gunneridae</taxon>
        <taxon>Pentapetalae</taxon>
        <taxon>asterids</taxon>
        <taxon>campanulids</taxon>
        <taxon>Asterales</taxon>
        <taxon>Asteraceae</taxon>
        <taxon>Asteroideae</taxon>
        <taxon>Anthemideae</taxon>
        <taxon>Anthemidinae</taxon>
        <taxon>Tanacetum</taxon>
    </lineage>
</organism>
<dbReference type="Proteomes" id="UP001151760">
    <property type="component" value="Unassembled WGS sequence"/>
</dbReference>
<reference evidence="1" key="2">
    <citation type="submission" date="2022-01" db="EMBL/GenBank/DDBJ databases">
        <authorList>
            <person name="Yamashiro T."/>
            <person name="Shiraishi A."/>
            <person name="Satake H."/>
            <person name="Nakayama K."/>
        </authorList>
    </citation>
    <scope>NUCLEOTIDE SEQUENCE</scope>
</reference>
<dbReference type="EMBL" id="BQNB010021315">
    <property type="protein sequence ID" value="GJU05089.1"/>
    <property type="molecule type" value="Genomic_DNA"/>
</dbReference>
<proteinExistence type="predicted"/>
<name>A0ABQ5IY50_9ASTR</name>
<evidence type="ECO:0000313" key="2">
    <source>
        <dbReference type="Proteomes" id="UP001151760"/>
    </source>
</evidence>
<sequence>MVVVYFHCPFVGLSGCHDGGGNMLTKTSLITHLRDRHWNGDAQVITKKSLTANLAVFEVTKVLFKHTGLWLCRVCFKTHTFHAKCRHGDGSTFVPPQIVVMVRLLSKVLFMVKCIPPRCHLGFSRVLKGALDKVICKLNDITCWVSLLVLHLYLLKTFCPRNNIQFLSSGVASYSNATLADLKAKHVDFAM</sequence>
<gene>
    <name evidence="1" type="ORF">Tco_1121519</name>
</gene>